<evidence type="ECO:0000256" key="5">
    <source>
        <dbReference type="ARBA" id="ARBA00022695"/>
    </source>
</evidence>
<evidence type="ECO:0000256" key="11">
    <source>
        <dbReference type="SAM" id="SignalP"/>
    </source>
</evidence>
<keyword evidence="6" id="KW-0540">Nuclease</keyword>
<keyword evidence="5" id="KW-0548">Nucleotidyltransferase</keyword>
<dbReference type="Gene3D" id="3.30.70.270">
    <property type="match status" value="1"/>
</dbReference>
<dbReference type="GO" id="GO:0006508">
    <property type="term" value="P:proteolysis"/>
    <property type="evidence" value="ECO:0007669"/>
    <property type="project" value="UniProtKB-KW"/>
</dbReference>
<dbReference type="GO" id="GO:0004523">
    <property type="term" value="F:RNA-DNA hybrid ribonuclease activity"/>
    <property type="evidence" value="ECO:0007669"/>
    <property type="project" value="UniProtKB-EC"/>
</dbReference>
<reference evidence="13" key="1">
    <citation type="journal article" date="2023" name="Science">
        <title>Genome structures resolve the early diversification of teleost fishes.</title>
        <authorList>
            <person name="Parey E."/>
            <person name="Louis A."/>
            <person name="Montfort J."/>
            <person name="Bouchez O."/>
            <person name="Roques C."/>
            <person name="Iampietro C."/>
            <person name="Lluch J."/>
            <person name="Castinel A."/>
            <person name="Donnadieu C."/>
            <person name="Desvignes T."/>
            <person name="Floi Bucao C."/>
            <person name="Jouanno E."/>
            <person name="Wen M."/>
            <person name="Mejri S."/>
            <person name="Dirks R."/>
            <person name="Jansen H."/>
            <person name="Henkel C."/>
            <person name="Chen W.J."/>
            <person name="Zahm M."/>
            <person name="Cabau C."/>
            <person name="Klopp C."/>
            <person name="Thompson A.W."/>
            <person name="Robinson-Rechavi M."/>
            <person name="Braasch I."/>
            <person name="Lecointre G."/>
            <person name="Bobe J."/>
            <person name="Postlethwait J.H."/>
            <person name="Berthelot C."/>
            <person name="Roest Crollius H."/>
            <person name="Guiguen Y."/>
        </authorList>
    </citation>
    <scope>NUCLEOTIDE SEQUENCE</scope>
    <source>
        <strain evidence="13">NC1722</strain>
    </source>
</reference>
<dbReference type="AlphaFoldDB" id="A0AAD7WZL5"/>
<evidence type="ECO:0000256" key="2">
    <source>
        <dbReference type="ARBA" id="ARBA00012180"/>
    </source>
</evidence>
<dbReference type="Pfam" id="PF00078">
    <property type="entry name" value="RVT_1"/>
    <property type="match status" value="1"/>
</dbReference>
<dbReference type="PANTHER" id="PTHR24559">
    <property type="entry name" value="TRANSPOSON TY3-I GAG-POL POLYPROTEIN"/>
    <property type="match status" value="1"/>
</dbReference>
<feature type="domain" description="Reverse transcriptase" evidence="12">
    <location>
        <begin position="88"/>
        <end position="177"/>
    </location>
</feature>
<comment type="caution">
    <text evidence="13">The sequence shown here is derived from an EMBL/GenBank/DDBJ whole genome shotgun (WGS) entry which is preliminary data.</text>
</comment>
<sequence length="180" mass="19835">MRLIDFRPFCVAIILCLQVLLLRAQQGLGSAPGTSRFLPGFVSQSESDASGRRARRTPSTRSRMPVMRGLLAPQNTFLDTIATRFDGTLAGSTWFSALTLHSGYWQVPLSPSAQPKTAFTIGRGLWEFNVMLFGLCNSPAMFKRLMEKILQPVPASACVVYLDAILVHTPTYTAALKNLR</sequence>
<keyword evidence="7" id="KW-0255">Endonuclease</keyword>
<dbReference type="Proteomes" id="UP001221898">
    <property type="component" value="Unassembled WGS sequence"/>
</dbReference>
<dbReference type="GO" id="GO:0008233">
    <property type="term" value="F:peptidase activity"/>
    <property type="evidence" value="ECO:0007669"/>
    <property type="project" value="UniProtKB-KW"/>
</dbReference>
<evidence type="ECO:0000259" key="12">
    <source>
        <dbReference type="Pfam" id="PF00078"/>
    </source>
</evidence>
<keyword evidence="4" id="KW-0808">Transferase</keyword>
<feature type="region of interest" description="Disordered" evidence="10">
    <location>
        <begin position="42"/>
        <end position="62"/>
    </location>
</feature>
<dbReference type="EMBL" id="JAINUG010000010">
    <property type="protein sequence ID" value="KAJ8415062.1"/>
    <property type="molecule type" value="Genomic_DNA"/>
</dbReference>
<dbReference type="InterPro" id="IPR043502">
    <property type="entry name" value="DNA/RNA_pol_sf"/>
</dbReference>
<dbReference type="Gene3D" id="3.10.10.10">
    <property type="entry name" value="HIV Type 1 Reverse Transcriptase, subunit A, domain 1"/>
    <property type="match status" value="1"/>
</dbReference>
<evidence type="ECO:0000256" key="8">
    <source>
        <dbReference type="ARBA" id="ARBA00022801"/>
    </source>
</evidence>
<organism evidence="13 14">
    <name type="scientific">Aldrovandia affinis</name>
    <dbReference type="NCBI Taxonomy" id="143900"/>
    <lineage>
        <taxon>Eukaryota</taxon>
        <taxon>Metazoa</taxon>
        <taxon>Chordata</taxon>
        <taxon>Craniata</taxon>
        <taxon>Vertebrata</taxon>
        <taxon>Euteleostomi</taxon>
        <taxon>Actinopterygii</taxon>
        <taxon>Neopterygii</taxon>
        <taxon>Teleostei</taxon>
        <taxon>Notacanthiformes</taxon>
        <taxon>Halosauridae</taxon>
        <taxon>Aldrovandia</taxon>
    </lineage>
</organism>
<name>A0AAD7WZL5_9TELE</name>
<gene>
    <name evidence="13" type="ORF">AAFF_G00007600</name>
</gene>
<evidence type="ECO:0000256" key="3">
    <source>
        <dbReference type="ARBA" id="ARBA00022670"/>
    </source>
</evidence>
<evidence type="ECO:0000256" key="1">
    <source>
        <dbReference type="ARBA" id="ARBA00010879"/>
    </source>
</evidence>
<dbReference type="CDD" id="cd01647">
    <property type="entry name" value="RT_LTR"/>
    <property type="match status" value="1"/>
</dbReference>
<keyword evidence="11" id="KW-0732">Signal</keyword>
<evidence type="ECO:0000256" key="4">
    <source>
        <dbReference type="ARBA" id="ARBA00022679"/>
    </source>
</evidence>
<dbReference type="GO" id="GO:0003964">
    <property type="term" value="F:RNA-directed DNA polymerase activity"/>
    <property type="evidence" value="ECO:0007669"/>
    <property type="project" value="UniProtKB-KW"/>
</dbReference>
<accession>A0AAD7WZL5</accession>
<keyword evidence="3" id="KW-0645">Protease</keyword>
<evidence type="ECO:0000256" key="7">
    <source>
        <dbReference type="ARBA" id="ARBA00022759"/>
    </source>
</evidence>
<protein>
    <recommendedName>
        <fullName evidence="2">ribonuclease H</fullName>
        <ecNumber evidence="2">3.1.26.4</ecNumber>
    </recommendedName>
</protein>
<dbReference type="InterPro" id="IPR053134">
    <property type="entry name" value="RNA-dir_DNA_polymerase"/>
</dbReference>
<evidence type="ECO:0000313" key="13">
    <source>
        <dbReference type="EMBL" id="KAJ8415062.1"/>
    </source>
</evidence>
<dbReference type="PANTHER" id="PTHR24559:SF435">
    <property type="entry name" value="RIBONUCLEASE H"/>
    <property type="match status" value="1"/>
</dbReference>
<proteinExistence type="inferred from homology"/>
<dbReference type="EC" id="3.1.26.4" evidence="2"/>
<feature type="chain" id="PRO_5042261531" description="ribonuclease H" evidence="11">
    <location>
        <begin position="25"/>
        <end position="180"/>
    </location>
</feature>
<dbReference type="SUPFAM" id="SSF56672">
    <property type="entry name" value="DNA/RNA polymerases"/>
    <property type="match status" value="1"/>
</dbReference>
<dbReference type="InterPro" id="IPR043128">
    <property type="entry name" value="Rev_trsase/Diguanyl_cyclase"/>
</dbReference>
<keyword evidence="14" id="KW-1185">Reference proteome</keyword>
<dbReference type="FunFam" id="3.10.10.10:FF:000007">
    <property type="entry name" value="Retrovirus-related Pol polyprotein from transposon 17.6-like Protein"/>
    <property type="match status" value="1"/>
</dbReference>
<keyword evidence="9" id="KW-0695">RNA-directed DNA polymerase</keyword>
<evidence type="ECO:0000256" key="9">
    <source>
        <dbReference type="ARBA" id="ARBA00022918"/>
    </source>
</evidence>
<evidence type="ECO:0000313" key="14">
    <source>
        <dbReference type="Proteomes" id="UP001221898"/>
    </source>
</evidence>
<keyword evidence="8" id="KW-0378">Hydrolase</keyword>
<evidence type="ECO:0000256" key="10">
    <source>
        <dbReference type="SAM" id="MobiDB-lite"/>
    </source>
</evidence>
<feature type="signal peptide" evidence="11">
    <location>
        <begin position="1"/>
        <end position="24"/>
    </location>
</feature>
<evidence type="ECO:0000256" key="6">
    <source>
        <dbReference type="ARBA" id="ARBA00022722"/>
    </source>
</evidence>
<dbReference type="InterPro" id="IPR000477">
    <property type="entry name" value="RT_dom"/>
</dbReference>
<comment type="similarity">
    <text evidence="1">Belongs to the beta type-B retroviral polymerase family. HERV class-II K(HML-2) pol subfamily.</text>
</comment>